<dbReference type="RefSeq" id="WP_124195685.1">
    <property type="nucleotide sequence ID" value="NZ_REGA01000008.1"/>
</dbReference>
<evidence type="ECO:0000313" key="2">
    <source>
        <dbReference type="EMBL" id="RQG94696.1"/>
    </source>
</evidence>
<proteinExistence type="predicted"/>
<dbReference type="PANTHER" id="PTHR30006:SF2">
    <property type="entry name" value="ABC TRANSPORTER SUBSTRATE-BINDING PROTEIN"/>
    <property type="match status" value="1"/>
</dbReference>
<sequence>MRRRTFVRGVGGGSMLAVAGCLEREDEDDEPEEAQPEDENTLRVVTYSSMVTGETPAGAVLAEAFEEELPDAEIEWIVPEAGIEHYAQRARLEAEMNADVYLGLTPAELVFLDEAVSADVFERLERERLERDGRIRADLSFGDPDDRALPIDSGYVGLVYDESVLEAPETFEDLLAEEYAGTVLAQDPRRSAPGRAFLLSTVAAYGNEFVDYWEGLRENDVDVYERWTDSYVDEYLEETRPMVVSYTTDRIAANAADRSMERHQIATPDGQGYENVEGVAVFADTGRRELAYEFVDFLLSSQIQTEIAIRNAQFPALERQYLDLGTEFTAFARQPEQPVRFTYDELHGNLTGWLEEWGEEFGEDVIDDRPEIDDTGTD</sequence>
<accession>A0A3N6MKB0</accession>
<evidence type="ECO:0000256" key="1">
    <source>
        <dbReference type="ARBA" id="ARBA00022729"/>
    </source>
</evidence>
<name>A0A3N6MKB0_NATCH</name>
<dbReference type="AlphaFoldDB" id="A0A3N6MKB0"/>
<keyword evidence="1" id="KW-0732">Signal</keyword>
<protein>
    <submittedName>
        <fullName evidence="2">Thiamine ABC transporter substrate-binding protein</fullName>
    </submittedName>
</protein>
<dbReference type="PANTHER" id="PTHR30006">
    <property type="entry name" value="THIAMINE-BINDING PERIPLASMIC PROTEIN-RELATED"/>
    <property type="match status" value="1"/>
</dbReference>
<dbReference type="GO" id="GO:0015888">
    <property type="term" value="P:thiamine transport"/>
    <property type="evidence" value="ECO:0007669"/>
    <property type="project" value="InterPro"/>
</dbReference>
<reference evidence="2 3" key="1">
    <citation type="submission" date="2018-10" db="EMBL/GenBank/DDBJ databases">
        <title>Natrarchaeobius chitinivorans gen. nov., sp. nov., and Natrarchaeobius haloalkaliphilus sp. nov., alkaliphilic, chitin-utilizing haloarchaea from hypersaline alkaline lakes.</title>
        <authorList>
            <person name="Sorokin D.Y."/>
            <person name="Elcheninov A.G."/>
            <person name="Kostrikina N.A."/>
            <person name="Bale N.J."/>
            <person name="Sinninghe Damste J.S."/>
            <person name="Khijniak T.V."/>
            <person name="Kublanov I.V."/>
            <person name="Toshchakov S.V."/>
        </authorList>
    </citation>
    <scope>NUCLEOTIDE SEQUENCE [LARGE SCALE GENOMIC DNA]</scope>
    <source>
        <strain evidence="2 3">AArcht4T</strain>
    </source>
</reference>
<dbReference type="InterPro" id="IPR005948">
    <property type="entry name" value="ThiB-like"/>
</dbReference>
<dbReference type="Proteomes" id="UP000282323">
    <property type="component" value="Unassembled WGS sequence"/>
</dbReference>
<dbReference type="SUPFAM" id="SSF53850">
    <property type="entry name" value="Periplasmic binding protein-like II"/>
    <property type="match status" value="1"/>
</dbReference>
<dbReference type="PROSITE" id="PS51257">
    <property type="entry name" value="PROKAR_LIPOPROTEIN"/>
    <property type="match status" value="1"/>
</dbReference>
<gene>
    <name evidence="2" type="ORF">EA473_11060</name>
</gene>
<dbReference type="EMBL" id="REGA01000008">
    <property type="protein sequence ID" value="RQG94696.1"/>
    <property type="molecule type" value="Genomic_DNA"/>
</dbReference>
<dbReference type="Gene3D" id="3.40.190.10">
    <property type="entry name" value="Periplasmic binding protein-like II"/>
    <property type="match status" value="2"/>
</dbReference>
<organism evidence="2 3">
    <name type="scientific">Natrarchaeobius chitinivorans</name>
    <dbReference type="NCBI Taxonomy" id="1679083"/>
    <lineage>
        <taxon>Archaea</taxon>
        <taxon>Methanobacteriati</taxon>
        <taxon>Methanobacteriota</taxon>
        <taxon>Stenosarchaea group</taxon>
        <taxon>Halobacteria</taxon>
        <taxon>Halobacteriales</taxon>
        <taxon>Natrialbaceae</taxon>
        <taxon>Natrarchaeobius</taxon>
    </lineage>
</organism>
<dbReference type="GO" id="GO:0030975">
    <property type="term" value="F:thiamine binding"/>
    <property type="evidence" value="ECO:0007669"/>
    <property type="project" value="InterPro"/>
</dbReference>
<keyword evidence="3" id="KW-1185">Reference proteome</keyword>
<comment type="caution">
    <text evidence="2">The sequence shown here is derived from an EMBL/GenBank/DDBJ whole genome shotgun (WGS) entry which is preliminary data.</text>
</comment>
<evidence type="ECO:0000313" key="3">
    <source>
        <dbReference type="Proteomes" id="UP000282323"/>
    </source>
</evidence>
<dbReference type="OrthoDB" id="130870at2157"/>
<dbReference type="Pfam" id="PF13343">
    <property type="entry name" value="SBP_bac_6"/>
    <property type="match status" value="1"/>
</dbReference>
<dbReference type="NCBIfam" id="TIGR01254">
    <property type="entry name" value="sfuA"/>
    <property type="match status" value="1"/>
</dbReference>